<accession>A0A382V1M1</accession>
<protein>
    <submittedName>
        <fullName evidence="1">Uncharacterized protein</fullName>
    </submittedName>
</protein>
<dbReference type="AlphaFoldDB" id="A0A382V1M1"/>
<proteinExistence type="predicted"/>
<name>A0A382V1M1_9ZZZZ</name>
<feature type="non-terminal residue" evidence="1">
    <location>
        <position position="30"/>
    </location>
</feature>
<gene>
    <name evidence="1" type="ORF">METZ01_LOCUS393204</name>
</gene>
<dbReference type="EMBL" id="UINC01148457">
    <property type="protein sequence ID" value="SVD40350.1"/>
    <property type="molecule type" value="Genomic_DNA"/>
</dbReference>
<reference evidence="1" key="1">
    <citation type="submission" date="2018-05" db="EMBL/GenBank/DDBJ databases">
        <authorList>
            <person name="Lanie J.A."/>
            <person name="Ng W.-L."/>
            <person name="Kazmierczak K.M."/>
            <person name="Andrzejewski T.M."/>
            <person name="Davidsen T.M."/>
            <person name="Wayne K.J."/>
            <person name="Tettelin H."/>
            <person name="Glass J.I."/>
            <person name="Rusch D."/>
            <person name="Podicherti R."/>
            <person name="Tsui H.-C.T."/>
            <person name="Winkler M.E."/>
        </authorList>
    </citation>
    <scope>NUCLEOTIDE SEQUENCE</scope>
</reference>
<evidence type="ECO:0000313" key="1">
    <source>
        <dbReference type="EMBL" id="SVD40350.1"/>
    </source>
</evidence>
<feature type="non-terminal residue" evidence="1">
    <location>
        <position position="1"/>
    </location>
</feature>
<sequence>VEGVPCDWVSRIYGLSVGRVTGYPLYRIRL</sequence>
<organism evidence="1">
    <name type="scientific">marine metagenome</name>
    <dbReference type="NCBI Taxonomy" id="408172"/>
    <lineage>
        <taxon>unclassified sequences</taxon>
        <taxon>metagenomes</taxon>
        <taxon>ecological metagenomes</taxon>
    </lineage>
</organism>